<dbReference type="GO" id="GO:0046872">
    <property type="term" value="F:metal ion binding"/>
    <property type="evidence" value="ECO:0007669"/>
    <property type="project" value="UniProtKB-KW"/>
</dbReference>
<keyword evidence="10" id="KW-1185">Reference proteome</keyword>
<organism evidence="9 10">
    <name type="scientific">Rhizobium rhizoryzae</name>
    <dbReference type="NCBI Taxonomy" id="451876"/>
    <lineage>
        <taxon>Bacteria</taxon>
        <taxon>Pseudomonadati</taxon>
        <taxon>Pseudomonadota</taxon>
        <taxon>Alphaproteobacteria</taxon>
        <taxon>Hyphomicrobiales</taxon>
        <taxon>Rhizobiaceae</taxon>
        <taxon>Rhizobium/Agrobacterium group</taxon>
        <taxon>Rhizobium</taxon>
    </lineage>
</organism>
<keyword evidence="1" id="KW-0813">Transport</keyword>
<dbReference type="Pfam" id="PF00034">
    <property type="entry name" value="Cytochrom_C"/>
    <property type="match status" value="1"/>
</dbReference>
<dbReference type="PROSITE" id="PS51007">
    <property type="entry name" value="CYTC"/>
    <property type="match status" value="1"/>
</dbReference>
<dbReference type="Gene3D" id="1.10.760.10">
    <property type="entry name" value="Cytochrome c-like domain"/>
    <property type="match status" value="1"/>
</dbReference>
<evidence type="ECO:0000256" key="5">
    <source>
        <dbReference type="ARBA" id="ARBA00023004"/>
    </source>
</evidence>
<feature type="signal peptide" evidence="7">
    <location>
        <begin position="1"/>
        <end position="22"/>
    </location>
</feature>
<dbReference type="InterPro" id="IPR002327">
    <property type="entry name" value="Cyt_c_1A/1B"/>
</dbReference>
<dbReference type="EMBL" id="JACIEC010000003">
    <property type="protein sequence ID" value="MBB4144516.1"/>
    <property type="molecule type" value="Genomic_DNA"/>
</dbReference>
<keyword evidence="2 6" id="KW-0349">Heme</keyword>
<accession>A0A7W6LHT8</accession>
<evidence type="ECO:0000313" key="10">
    <source>
        <dbReference type="Proteomes" id="UP000519897"/>
    </source>
</evidence>
<keyword evidence="4" id="KW-0249">Electron transport</keyword>
<evidence type="ECO:0000256" key="6">
    <source>
        <dbReference type="PROSITE-ProRule" id="PRU00433"/>
    </source>
</evidence>
<keyword evidence="3 6" id="KW-0479">Metal-binding</keyword>
<dbReference type="RefSeq" id="WP_165132305.1">
    <property type="nucleotide sequence ID" value="NZ_CP049249.1"/>
</dbReference>
<evidence type="ECO:0000256" key="1">
    <source>
        <dbReference type="ARBA" id="ARBA00022448"/>
    </source>
</evidence>
<keyword evidence="7" id="KW-0732">Signal</keyword>
<dbReference type="GO" id="GO:0020037">
    <property type="term" value="F:heme binding"/>
    <property type="evidence" value="ECO:0007669"/>
    <property type="project" value="InterPro"/>
</dbReference>
<dbReference type="InterPro" id="IPR036909">
    <property type="entry name" value="Cyt_c-like_dom_sf"/>
</dbReference>
<dbReference type="AlphaFoldDB" id="A0A7W6LHT8"/>
<protein>
    <submittedName>
        <fullName evidence="9">Cytochrome c</fullName>
    </submittedName>
</protein>
<evidence type="ECO:0000313" key="9">
    <source>
        <dbReference type="EMBL" id="MBB4144516.1"/>
    </source>
</evidence>
<evidence type="ECO:0000259" key="8">
    <source>
        <dbReference type="PROSITE" id="PS51007"/>
    </source>
</evidence>
<dbReference type="GO" id="GO:0009055">
    <property type="term" value="F:electron transfer activity"/>
    <property type="evidence" value="ECO:0007669"/>
    <property type="project" value="InterPro"/>
</dbReference>
<name>A0A7W6LHT8_9HYPH</name>
<dbReference type="PANTHER" id="PTHR11961">
    <property type="entry name" value="CYTOCHROME C"/>
    <property type="match status" value="1"/>
</dbReference>
<sequence>MEKALRLISSLAMLAIADQAAAAGTGDPANGQRLFSRCSGCHSIQGDNKSGPALNGVFDRKAAVVEGYSYSSALANSGITWTEDRLDTYLAGPTRLVRGTRMTISVSKEQDRADIIAYLKSLGGS</sequence>
<dbReference type="SUPFAM" id="SSF46626">
    <property type="entry name" value="Cytochrome c"/>
    <property type="match status" value="1"/>
</dbReference>
<evidence type="ECO:0000256" key="4">
    <source>
        <dbReference type="ARBA" id="ARBA00022982"/>
    </source>
</evidence>
<evidence type="ECO:0000256" key="2">
    <source>
        <dbReference type="ARBA" id="ARBA00022617"/>
    </source>
</evidence>
<dbReference type="InterPro" id="IPR009056">
    <property type="entry name" value="Cyt_c-like_dom"/>
</dbReference>
<gene>
    <name evidence="9" type="ORF">GGQ72_003073</name>
</gene>
<evidence type="ECO:0000256" key="7">
    <source>
        <dbReference type="SAM" id="SignalP"/>
    </source>
</evidence>
<reference evidence="9 10" key="1">
    <citation type="submission" date="2020-08" db="EMBL/GenBank/DDBJ databases">
        <title>Genomic Encyclopedia of Type Strains, Phase IV (KMG-IV): sequencing the most valuable type-strain genomes for metagenomic binning, comparative biology and taxonomic classification.</title>
        <authorList>
            <person name="Goeker M."/>
        </authorList>
    </citation>
    <scope>NUCLEOTIDE SEQUENCE [LARGE SCALE GENOMIC DNA]</scope>
    <source>
        <strain evidence="9 10">DSM 29514</strain>
    </source>
</reference>
<feature type="chain" id="PRO_5031164365" evidence="7">
    <location>
        <begin position="23"/>
        <end position="125"/>
    </location>
</feature>
<dbReference type="Proteomes" id="UP000519897">
    <property type="component" value="Unassembled WGS sequence"/>
</dbReference>
<dbReference type="PRINTS" id="PR00604">
    <property type="entry name" value="CYTCHRMECIAB"/>
</dbReference>
<feature type="domain" description="Cytochrome c" evidence="8">
    <location>
        <begin position="26"/>
        <end position="123"/>
    </location>
</feature>
<comment type="caution">
    <text evidence="9">The sequence shown here is derived from an EMBL/GenBank/DDBJ whole genome shotgun (WGS) entry which is preliminary data.</text>
</comment>
<evidence type="ECO:0000256" key="3">
    <source>
        <dbReference type="ARBA" id="ARBA00022723"/>
    </source>
</evidence>
<proteinExistence type="predicted"/>
<keyword evidence="5 6" id="KW-0408">Iron</keyword>